<protein>
    <submittedName>
        <fullName evidence="1">GNAT family protein</fullName>
    </submittedName>
</protein>
<dbReference type="Proteomes" id="UP001082899">
    <property type="component" value="Unassembled WGS sequence"/>
</dbReference>
<dbReference type="RefSeq" id="WP_267845419.1">
    <property type="nucleotide sequence ID" value="NZ_JAPMXC010000001.1"/>
</dbReference>
<dbReference type="InterPro" id="IPR016181">
    <property type="entry name" value="Acyl_CoA_acyltransferase"/>
</dbReference>
<dbReference type="Gene3D" id="3.40.630.30">
    <property type="match status" value="1"/>
</dbReference>
<evidence type="ECO:0000313" key="2">
    <source>
        <dbReference type="Proteomes" id="UP001082899"/>
    </source>
</evidence>
<gene>
    <name evidence="1" type="ORF">OVY01_02595</name>
</gene>
<proteinExistence type="predicted"/>
<sequence>MRELDDKTIVTRRFVLRPLKRSDAEIDTRNQASTGTIEKLGFERVRVVPQADYFKGAASDEYHYSYRVSND</sequence>
<organism evidence="1 2">
    <name type="scientific">Robbsia betulipollinis</name>
    <dbReference type="NCBI Taxonomy" id="2981849"/>
    <lineage>
        <taxon>Bacteria</taxon>
        <taxon>Pseudomonadati</taxon>
        <taxon>Pseudomonadota</taxon>
        <taxon>Betaproteobacteria</taxon>
        <taxon>Burkholderiales</taxon>
        <taxon>Burkholderiaceae</taxon>
        <taxon>Robbsia</taxon>
    </lineage>
</organism>
<reference evidence="1" key="1">
    <citation type="submission" date="2022-11" db="EMBL/GenBank/DDBJ databases">
        <title>Robbsia betulipollinis sp. nov., isolated from pollen of birch (Betula pendula).</title>
        <authorList>
            <person name="Shi H."/>
            <person name="Ambika Manirajan B."/>
            <person name="Ratering S."/>
            <person name="Geissler-Plaum R."/>
            <person name="Schnell S."/>
        </authorList>
    </citation>
    <scope>NUCLEOTIDE SEQUENCE</scope>
    <source>
        <strain evidence="1">Bb-Pol-6</strain>
    </source>
</reference>
<name>A0ABT3ZI04_9BURK</name>
<accession>A0ABT3ZI04</accession>
<keyword evidence="2" id="KW-1185">Reference proteome</keyword>
<dbReference type="EMBL" id="JAPMXC010000001">
    <property type="protein sequence ID" value="MCY0386153.1"/>
    <property type="molecule type" value="Genomic_DNA"/>
</dbReference>
<dbReference type="SUPFAM" id="SSF55729">
    <property type="entry name" value="Acyl-CoA N-acyltransferases (Nat)"/>
    <property type="match status" value="1"/>
</dbReference>
<comment type="caution">
    <text evidence="1">The sequence shown here is derived from an EMBL/GenBank/DDBJ whole genome shotgun (WGS) entry which is preliminary data.</text>
</comment>
<evidence type="ECO:0000313" key="1">
    <source>
        <dbReference type="EMBL" id="MCY0386153.1"/>
    </source>
</evidence>